<dbReference type="Pfam" id="PF21846">
    <property type="entry name" value="DUF6905"/>
    <property type="match status" value="1"/>
</dbReference>
<sequence>MTTGQAIATMVGGFLFPFMIRLSWGKLVDDFGPIGGWMAAAFIVGTVWTINHGINNPMITQSENGAWIDMAVAAAVGVYVASIVRGGKVKPSMRNISAGLSGGVLAGLVLSFFL</sequence>
<feature type="transmembrane region" description="Helical" evidence="1">
    <location>
        <begin position="6"/>
        <end position="24"/>
    </location>
</feature>
<keyword evidence="1" id="KW-0472">Membrane</keyword>
<dbReference type="AlphaFoldDB" id="A0A1I4AGY7"/>
<gene>
    <name evidence="2" type="ORF">SAMN04488569_10493</name>
</gene>
<dbReference type="Proteomes" id="UP000199589">
    <property type="component" value="Unassembled WGS sequence"/>
</dbReference>
<organism evidence="2 3">
    <name type="scientific">Marinilactibacillus piezotolerans</name>
    <dbReference type="NCBI Taxonomy" id="258723"/>
    <lineage>
        <taxon>Bacteria</taxon>
        <taxon>Bacillati</taxon>
        <taxon>Bacillota</taxon>
        <taxon>Bacilli</taxon>
        <taxon>Lactobacillales</taxon>
        <taxon>Carnobacteriaceae</taxon>
        <taxon>Marinilactibacillus</taxon>
    </lineage>
</organism>
<name>A0A1I4AGY7_9LACT</name>
<keyword evidence="3" id="KW-1185">Reference proteome</keyword>
<accession>A0A1I4AGY7</accession>
<dbReference type="RefSeq" id="WP_072695185.1">
    <property type="nucleotide sequence ID" value="NZ_FOSJ01000049.1"/>
</dbReference>
<keyword evidence="1" id="KW-1133">Transmembrane helix</keyword>
<feature type="transmembrane region" description="Helical" evidence="1">
    <location>
        <begin position="96"/>
        <end position="113"/>
    </location>
</feature>
<feature type="transmembrane region" description="Helical" evidence="1">
    <location>
        <begin position="66"/>
        <end position="84"/>
    </location>
</feature>
<protein>
    <submittedName>
        <fullName evidence="2">Uncharacterized protein</fullName>
    </submittedName>
</protein>
<keyword evidence="1" id="KW-0812">Transmembrane</keyword>
<feature type="transmembrane region" description="Helical" evidence="1">
    <location>
        <begin position="36"/>
        <end position="54"/>
    </location>
</feature>
<proteinExistence type="predicted"/>
<dbReference type="EMBL" id="FOSJ01000049">
    <property type="protein sequence ID" value="SFK55644.1"/>
    <property type="molecule type" value="Genomic_DNA"/>
</dbReference>
<evidence type="ECO:0000313" key="3">
    <source>
        <dbReference type="Proteomes" id="UP000199589"/>
    </source>
</evidence>
<reference evidence="3" key="1">
    <citation type="submission" date="2016-10" db="EMBL/GenBank/DDBJ databases">
        <authorList>
            <person name="Varghese N."/>
            <person name="Submissions S."/>
        </authorList>
    </citation>
    <scope>NUCLEOTIDE SEQUENCE [LARGE SCALE GENOMIC DNA]</scope>
    <source>
        <strain evidence="3">DSM 16108</strain>
    </source>
</reference>
<dbReference type="InterPro" id="IPR054200">
    <property type="entry name" value="DUF6905"/>
</dbReference>
<dbReference type="OrthoDB" id="1028168at2"/>
<evidence type="ECO:0000313" key="2">
    <source>
        <dbReference type="EMBL" id="SFK55644.1"/>
    </source>
</evidence>
<evidence type="ECO:0000256" key="1">
    <source>
        <dbReference type="SAM" id="Phobius"/>
    </source>
</evidence>